<feature type="binding site" evidence="9">
    <location>
        <begin position="248"/>
        <end position="251"/>
    </location>
    <ligand>
        <name>GTP</name>
        <dbReference type="ChEBI" id="CHEBI:37565"/>
    </ligand>
</feature>
<feature type="binding site" evidence="9">
    <location>
        <begin position="190"/>
        <end position="194"/>
    </location>
    <ligand>
        <name>GTP</name>
        <dbReference type="ChEBI" id="CHEBI:37565"/>
    </ligand>
</feature>
<dbReference type="PANTHER" id="PTHR11564">
    <property type="entry name" value="SIGNAL RECOGNITION PARTICLE 54K PROTEIN SRP54"/>
    <property type="match status" value="1"/>
</dbReference>
<dbReference type="PROSITE" id="PS00300">
    <property type="entry name" value="SRP54"/>
    <property type="match status" value="1"/>
</dbReference>
<dbReference type="InterPro" id="IPR000897">
    <property type="entry name" value="SRP54_GTPase_dom"/>
</dbReference>
<dbReference type="GO" id="GO:0006614">
    <property type="term" value="P:SRP-dependent cotranslational protein targeting to membrane"/>
    <property type="evidence" value="ECO:0007669"/>
    <property type="project" value="InterPro"/>
</dbReference>
<keyword evidence="2 9" id="KW-0547">Nucleotide-binding</keyword>
<gene>
    <name evidence="9 12" type="primary">ffh</name>
    <name evidence="12" type="ORF">NEIMUCOT_06493</name>
</gene>
<dbReference type="EMBL" id="ACDX02000032">
    <property type="protein sequence ID" value="EFC87075.1"/>
    <property type="molecule type" value="Genomic_DNA"/>
</dbReference>
<evidence type="ECO:0000256" key="6">
    <source>
        <dbReference type="ARBA" id="ARBA00023135"/>
    </source>
</evidence>
<dbReference type="EC" id="3.6.5.4" evidence="9"/>
<dbReference type="Gene3D" id="3.40.50.300">
    <property type="entry name" value="P-loop containing nucleotide triphosphate hydrolases"/>
    <property type="match status" value="1"/>
</dbReference>
<evidence type="ECO:0000256" key="8">
    <source>
        <dbReference type="ARBA" id="ARBA00048027"/>
    </source>
</evidence>
<dbReference type="InterPro" id="IPR004125">
    <property type="entry name" value="Signal_recog_particle_SRP54_M"/>
</dbReference>
<dbReference type="SMART" id="SM00382">
    <property type="entry name" value="AAA"/>
    <property type="match status" value="1"/>
</dbReference>
<dbReference type="Gene3D" id="1.20.120.140">
    <property type="entry name" value="Signal recognition particle SRP54, nucleotide-binding domain"/>
    <property type="match status" value="1"/>
</dbReference>
<keyword evidence="9" id="KW-0963">Cytoplasm</keyword>
<dbReference type="Pfam" id="PF00448">
    <property type="entry name" value="SRP54"/>
    <property type="match status" value="1"/>
</dbReference>
<evidence type="ECO:0000256" key="2">
    <source>
        <dbReference type="ARBA" id="ARBA00022741"/>
    </source>
</evidence>
<evidence type="ECO:0000256" key="5">
    <source>
        <dbReference type="ARBA" id="ARBA00023134"/>
    </source>
</evidence>
<protein>
    <recommendedName>
        <fullName evidence="9">Signal recognition particle protein</fullName>
        <ecNumber evidence="9">3.6.5.4</ecNumber>
    </recommendedName>
    <alternativeName>
        <fullName evidence="9">Fifty-four homolog</fullName>
    </alternativeName>
</protein>
<comment type="domain">
    <text evidence="9">Composed of three domains: the N-terminal N domain, which is responsible for interactions with the ribosome, the central G domain, which binds GTP, and the C-terminal M domain, which binds the RNA and the signal sequence of the RNC.</text>
</comment>
<dbReference type="InterPro" id="IPR042101">
    <property type="entry name" value="SRP54_N_sf"/>
</dbReference>
<dbReference type="FunFam" id="3.40.50.300:FF:000022">
    <property type="entry name" value="Signal recognition particle 54 kDa subunit"/>
    <property type="match status" value="1"/>
</dbReference>
<reference evidence="12 13" key="1">
    <citation type="submission" date="2009-10" db="EMBL/GenBank/DDBJ databases">
        <authorList>
            <person name="Weinstock G."/>
            <person name="Sodergren E."/>
            <person name="Clifton S."/>
            <person name="Fulton L."/>
            <person name="Fulton B."/>
            <person name="Courtney L."/>
            <person name="Fronick C."/>
            <person name="Harrison M."/>
            <person name="Strong C."/>
            <person name="Farmer C."/>
            <person name="Delahaunty K."/>
            <person name="Markovic C."/>
            <person name="Hall O."/>
            <person name="Minx P."/>
            <person name="Tomlinson C."/>
            <person name="Mitreva M."/>
            <person name="Nelson J."/>
            <person name="Hou S."/>
            <person name="Wollam A."/>
            <person name="Pepin K.H."/>
            <person name="Johnson M."/>
            <person name="Bhonagiri V."/>
            <person name="Nash W.E."/>
            <person name="Warren W."/>
            <person name="Chinwalla A."/>
            <person name="Mardis E.R."/>
            <person name="Wilson R.K."/>
        </authorList>
    </citation>
    <scope>NUCLEOTIDE SEQUENCE [LARGE SCALE GENOMIC DNA]</scope>
    <source>
        <strain evidence="13">ATCC 25996 / DSM 4631 / NCTC 10774 / M26</strain>
    </source>
</reference>
<evidence type="ECO:0000259" key="11">
    <source>
        <dbReference type="PROSITE" id="PS00300"/>
    </source>
</evidence>
<evidence type="ECO:0000256" key="4">
    <source>
        <dbReference type="ARBA" id="ARBA00022884"/>
    </source>
</evidence>
<evidence type="ECO:0000313" key="13">
    <source>
        <dbReference type="Proteomes" id="UP000003344"/>
    </source>
</evidence>
<dbReference type="AlphaFoldDB" id="D3A0Q7"/>
<dbReference type="STRING" id="546266.NEIMUCOT_06493"/>
<organism evidence="12 13">
    <name type="scientific">Neisseria mucosa (strain ATCC 25996 / DSM 4631 / NCTC 10774 / M26)</name>
    <dbReference type="NCBI Taxonomy" id="546266"/>
    <lineage>
        <taxon>Bacteria</taxon>
        <taxon>Pseudomonadati</taxon>
        <taxon>Pseudomonadota</taxon>
        <taxon>Betaproteobacteria</taxon>
        <taxon>Neisseriales</taxon>
        <taxon>Neisseriaceae</taxon>
        <taxon>Neisseria</taxon>
    </lineage>
</organism>
<dbReference type="GO" id="GO:0005525">
    <property type="term" value="F:GTP binding"/>
    <property type="evidence" value="ECO:0007669"/>
    <property type="project" value="UniProtKB-UniRule"/>
</dbReference>
<comment type="catalytic activity">
    <reaction evidence="8 9">
        <text>GTP + H2O = GDP + phosphate + H(+)</text>
        <dbReference type="Rhea" id="RHEA:19669"/>
        <dbReference type="ChEBI" id="CHEBI:15377"/>
        <dbReference type="ChEBI" id="CHEBI:15378"/>
        <dbReference type="ChEBI" id="CHEBI:37565"/>
        <dbReference type="ChEBI" id="CHEBI:43474"/>
        <dbReference type="ChEBI" id="CHEBI:58189"/>
        <dbReference type="EC" id="3.6.5.4"/>
    </reaction>
</comment>
<dbReference type="Pfam" id="PF02881">
    <property type="entry name" value="SRP54_N"/>
    <property type="match status" value="1"/>
</dbReference>
<dbReference type="GO" id="GO:0008312">
    <property type="term" value="F:7S RNA binding"/>
    <property type="evidence" value="ECO:0007669"/>
    <property type="project" value="InterPro"/>
</dbReference>
<keyword evidence="5 9" id="KW-0342">GTP-binding</keyword>
<dbReference type="SUPFAM" id="SSF47446">
    <property type="entry name" value="Signal peptide-binding domain"/>
    <property type="match status" value="1"/>
</dbReference>
<evidence type="ECO:0000256" key="7">
    <source>
        <dbReference type="ARBA" id="ARBA00023274"/>
    </source>
</evidence>
<dbReference type="SMART" id="SM00963">
    <property type="entry name" value="SRP54_N"/>
    <property type="match status" value="1"/>
</dbReference>
<proteinExistence type="inferred from homology"/>
<dbReference type="GO" id="GO:0048500">
    <property type="term" value="C:signal recognition particle"/>
    <property type="evidence" value="ECO:0007669"/>
    <property type="project" value="UniProtKB-UniRule"/>
</dbReference>
<dbReference type="SUPFAM" id="SSF52540">
    <property type="entry name" value="P-loop containing nucleoside triphosphate hydrolases"/>
    <property type="match status" value="1"/>
</dbReference>
<dbReference type="PANTHER" id="PTHR11564:SF5">
    <property type="entry name" value="SIGNAL RECOGNITION PARTICLE SUBUNIT SRP54"/>
    <property type="match status" value="1"/>
</dbReference>
<keyword evidence="10" id="KW-0175">Coiled coil</keyword>
<dbReference type="Gene3D" id="1.10.260.30">
    <property type="entry name" value="Signal recognition particle, SRP54 subunit, M-domain"/>
    <property type="match status" value="1"/>
</dbReference>
<dbReference type="RefSeq" id="WP_003744849.1">
    <property type="nucleotide sequence ID" value="NZ_ACDX02000032.1"/>
</dbReference>
<evidence type="ECO:0000256" key="9">
    <source>
        <dbReference type="HAMAP-Rule" id="MF_00306"/>
    </source>
</evidence>
<keyword evidence="3 9" id="KW-0378">Hydrolase</keyword>
<dbReference type="InterPro" id="IPR004780">
    <property type="entry name" value="SRP"/>
</dbReference>
<accession>D3A0Q7</accession>
<comment type="subcellular location">
    <subcellularLocation>
        <location evidence="9">Cytoplasm</location>
    </subcellularLocation>
    <text evidence="9">The SRP-RNC complex is targeted to the cytoplasmic membrane.</text>
</comment>
<dbReference type="Pfam" id="PF02978">
    <property type="entry name" value="SRP_SPB"/>
    <property type="match status" value="1"/>
</dbReference>
<comment type="caution">
    <text evidence="12">The sequence shown here is derived from an EMBL/GenBank/DDBJ whole genome shotgun (WGS) entry which is preliminary data.</text>
</comment>
<keyword evidence="6 9" id="KW-0733">Signal recognition particle</keyword>
<feature type="domain" description="SRP54-type proteins GTP-binding" evidence="11">
    <location>
        <begin position="269"/>
        <end position="282"/>
    </location>
</feature>
<dbReference type="Proteomes" id="UP000003344">
    <property type="component" value="Unassembled WGS sequence"/>
</dbReference>
<sequence length="456" mass="49469">MLDNLTNRFSKVFKNIRGQAKLTEDNIKEALREVRLALLEADVALPVVKEFVNNVKEKALGQEVTGSLTPDQAFIGVVNQALIELMGKENSSLDLAAVPPAVVLMAGLQGAGKTTTVGKLARLLKNEQKKKVLVVSADVYRPAAIEQLRLLAEQVGIDFFPSDANQKPVEIATAAIDYAKKHFYDVLMVDTAGRLAIDEEMMNEIKALHAAVKPVETLFVVDAMLGQDAVNTAQAFNEALPLTGVILTKMDGDSRGGAALSVRHVTGKPIKFIGIGEKITGLEPFYPDRIASRILGMGDVLSLIEDVQKGIDEEAAAKMAKKLQKGKGFDLNDFKEQIQQMRNMGGLESLMSKMPGELGQISKQIPEGTAEKAMGKVEAIINSMTPKERANPTLLKASRKRRIAAGAGTSVEEVNKMLKQFEQSQQVMKMFSGKGLGKLMRMAKGMKGMKGMFPGM</sequence>
<comment type="similarity">
    <text evidence="1 9">Belongs to the GTP-binding SRP family. SRP54 subfamily.</text>
</comment>
<name>D3A0Q7_NEIM2</name>
<dbReference type="GO" id="GO:0003924">
    <property type="term" value="F:GTPase activity"/>
    <property type="evidence" value="ECO:0007669"/>
    <property type="project" value="UniProtKB-UniRule"/>
</dbReference>
<dbReference type="NCBIfam" id="TIGR00959">
    <property type="entry name" value="ffh"/>
    <property type="match status" value="1"/>
</dbReference>
<evidence type="ECO:0000256" key="10">
    <source>
        <dbReference type="SAM" id="Coils"/>
    </source>
</evidence>
<evidence type="ECO:0000256" key="1">
    <source>
        <dbReference type="ARBA" id="ARBA00005450"/>
    </source>
</evidence>
<dbReference type="InterPro" id="IPR013822">
    <property type="entry name" value="Signal_recog_particl_SRP54_hlx"/>
</dbReference>
<dbReference type="InterPro" id="IPR036891">
    <property type="entry name" value="Signal_recog_part_SRP54_M_sf"/>
</dbReference>
<feature type="binding site" evidence="9">
    <location>
        <begin position="107"/>
        <end position="114"/>
    </location>
    <ligand>
        <name>GTP</name>
        <dbReference type="ChEBI" id="CHEBI:37565"/>
    </ligand>
</feature>
<evidence type="ECO:0000256" key="3">
    <source>
        <dbReference type="ARBA" id="ARBA00022801"/>
    </source>
</evidence>
<dbReference type="SMART" id="SM00962">
    <property type="entry name" value="SRP54"/>
    <property type="match status" value="1"/>
</dbReference>
<dbReference type="CDD" id="cd18539">
    <property type="entry name" value="SRP_G"/>
    <property type="match status" value="1"/>
</dbReference>
<dbReference type="eggNOG" id="COG0541">
    <property type="taxonomic scope" value="Bacteria"/>
</dbReference>
<evidence type="ECO:0000313" key="12">
    <source>
        <dbReference type="EMBL" id="EFC87075.1"/>
    </source>
</evidence>
<comment type="function">
    <text evidence="9">Involved in targeting and insertion of nascent membrane proteins into the cytoplasmic membrane. Binds to the hydrophobic signal sequence of the ribosome-nascent chain (RNC) as it emerges from the ribosomes. The SRP-RNC complex is then targeted to the cytoplasmic membrane where it interacts with the SRP receptor FtsY. Interaction with FtsY leads to the transfer of the RNC complex to the Sec translocase for insertion into the membrane, the hydrolysis of GTP by both Ffh and FtsY, and the dissociation of the SRP-FtsY complex into the individual components.</text>
</comment>
<dbReference type="InterPro" id="IPR003593">
    <property type="entry name" value="AAA+_ATPase"/>
</dbReference>
<dbReference type="InterPro" id="IPR022941">
    <property type="entry name" value="SRP54"/>
</dbReference>
<keyword evidence="7 9" id="KW-0687">Ribonucleoprotein</keyword>
<keyword evidence="4 9" id="KW-0694">RNA-binding</keyword>
<dbReference type="HAMAP" id="MF_00306">
    <property type="entry name" value="SRP54"/>
    <property type="match status" value="1"/>
</dbReference>
<dbReference type="InterPro" id="IPR027417">
    <property type="entry name" value="P-loop_NTPase"/>
</dbReference>
<feature type="coiled-coil region" evidence="10">
    <location>
        <begin position="13"/>
        <end position="40"/>
    </location>
</feature>
<comment type="subunit">
    <text evidence="9">Part of the signal recognition particle protein translocation system, which is composed of SRP and FtsY. SRP is a ribonucleoprotein composed of Ffh and a 4.5S RNA molecule.</text>
</comment>